<dbReference type="InterPro" id="IPR047930">
    <property type="entry name" value="Transpos_IS6"/>
</dbReference>
<evidence type="ECO:0000259" key="1">
    <source>
        <dbReference type="Pfam" id="PF13610"/>
    </source>
</evidence>
<gene>
    <name evidence="2" type="ORF">GOC74_17315</name>
</gene>
<dbReference type="InterPro" id="IPR032874">
    <property type="entry name" value="DDE_dom"/>
</dbReference>
<comment type="caution">
    <text evidence="2">The sequence shown here is derived from an EMBL/GenBank/DDBJ whole genome shotgun (WGS) entry which is preliminary data.</text>
</comment>
<accession>A0A847UJ77</accession>
<proteinExistence type="predicted"/>
<sequence length="204" mass="23143">MELADLLSKTLETDDQDVWENERTPTSVRRFGVRLHTAGLSIRETVAILELLGVDHSHGAVWNWVHTLSEAQSDPPTFTRANSRAAHQIASDLRTAAPSRVAVDEKQIEVDGEKKWLYAAIDTDSKLLLEVDVFSRRGTDPAAAFLHRLTEKHDLAETEFLVDAGGYLTALARHELSGRLDYRTRNHIEKWFQTATMRIDRFHT</sequence>
<evidence type="ECO:0000313" key="2">
    <source>
        <dbReference type="EMBL" id="NLV11680.1"/>
    </source>
</evidence>
<reference evidence="2" key="1">
    <citation type="submission" date="2019-12" db="EMBL/GenBank/DDBJ databases">
        <title>Whole-genome sequence of Halomicrobium mukohataei pws1.</title>
        <authorList>
            <person name="Verma D.K."/>
            <person name="Gopal K."/>
            <person name="Prasad E.S."/>
        </authorList>
    </citation>
    <scope>NUCLEOTIDE SEQUENCE</scope>
    <source>
        <strain evidence="2">Pws1</strain>
    </source>
</reference>
<feature type="domain" description="DDE" evidence="1">
    <location>
        <begin position="100"/>
        <end position="185"/>
    </location>
</feature>
<dbReference type="PANTHER" id="PTHR39967:SF1">
    <property type="entry name" value="ISH14-TYPE TRANSPOSASE HSIRS44"/>
    <property type="match status" value="1"/>
</dbReference>
<dbReference type="AlphaFoldDB" id="A0A847UJ77"/>
<evidence type="ECO:0000313" key="3">
    <source>
        <dbReference type="Proteomes" id="UP000608662"/>
    </source>
</evidence>
<dbReference type="RefSeq" id="WP_170095424.1">
    <property type="nucleotide sequence ID" value="NZ_WOYG01000002.1"/>
</dbReference>
<dbReference type="OrthoDB" id="359563at2157"/>
<dbReference type="Pfam" id="PF13610">
    <property type="entry name" value="DDE_Tnp_IS240"/>
    <property type="match status" value="1"/>
</dbReference>
<organism evidence="2 3">
    <name type="scientific">Halomicrobium mukohataei</name>
    <dbReference type="NCBI Taxonomy" id="57705"/>
    <lineage>
        <taxon>Archaea</taxon>
        <taxon>Methanobacteriati</taxon>
        <taxon>Methanobacteriota</taxon>
        <taxon>Stenosarchaea group</taxon>
        <taxon>Halobacteria</taxon>
        <taxon>Halobacteriales</taxon>
        <taxon>Haloarculaceae</taxon>
        <taxon>Halomicrobium</taxon>
    </lineage>
</organism>
<dbReference type="Proteomes" id="UP000608662">
    <property type="component" value="Unassembled WGS sequence"/>
</dbReference>
<dbReference type="PANTHER" id="PTHR39967">
    <property type="match status" value="1"/>
</dbReference>
<name>A0A847UJ77_9EURY</name>
<feature type="non-terminal residue" evidence="2">
    <location>
        <position position="204"/>
    </location>
</feature>
<dbReference type="EMBL" id="WOYG01000002">
    <property type="protein sequence ID" value="NLV11680.1"/>
    <property type="molecule type" value="Genomic_DNA"/>
</dbReference>
<dbReference type="NCBIfam" id="NF033587">
    <property type="entry name" value="transpos_IS6"/>
    <property type="match status" value="1"/>
</dbReference>
<protein>
    <submittedName>
        <fullName evidence="2">IS6 family transposase</fullName>
    </submittedName>
</protein>